<dbReference type="GO" id="GO:0007234">
    <property type="term" value="P:osmosensory signaling via phosphorelay pathway"/>
    <property type="evidence" value="ECO:0007669"/>
    <property type="project" value="TreeGrafter"/>
</dbReference>
<feature type="transmembrane region" description="Helical" evidence="8">
    <location>
        <begin position="20"/>
        <end position="39"/>
    </location>
</feature>
<reference evidence="10 11" key="1">
    <citation type="submission" date="2020-07" db="EMBL/GenBank/DDBJ databases">
        <authorList>
            <person name="Sun Q."/>
        </authorList>
    </citation>
    <scope>NUCLEOTIDE SEQUENCE [LARGE SCALE GENOMIC DNA]</scope>
    <source>
        <strain evidence="10 11">MAH-1</strain>
    </source>
</reference>
<dbReference type="Pfam" id="PF02518">
    <property type="entry name" value="HATPase_c"/>
    <property type="match status" value="1"/>
</dbReference>
<evidence type="ECO:0000259" key="9">
    <source>
        <dbReference type="PROSITE" id="PS50109"/>
    </source>
</evidence>
<dbReference type="PRINTS" id="PR00344">
    <property type="entry name" value="BCTRLSENSOR"/>
</dbReference>
<evidence type="ECO:0000256" key="6">
    <source>
        <dbReference type="ARBA" id="ARBA00022840"/>
    </source>
</evidence>
<comment type="catalytic activity">
    <reaction evidence="1">
        <text>ATP + protein L-histidine = ADP + protein N-phospho-L-histidine.</text>
        <dbReference type="EC" id="2.7.13.3"/>
    </reaction>
</comment>
<dbReference type="PROSITE" id="PS50109">
    <property type="entry name" value="HIS_KIN"/>
    <property type="match status" value="1"/>
</dbReference>
<dbReference type="PANTHER" id="PTHR42878:SF7">
    <property type="entry name" value="SENSOR HISTIDINE KINASE GLRK"/>
    <property type="match status" value="1"/>
</dbReference>
<evidence type="ECO:0000256" key="2">
    <source>
        <dbReference type="ARBA" id="ARBA00012438"/>
    </source>
</evidence>
<name>A0A7Y8Y158_9FLAO</name>
<comment type="caution">
    <text evidence="10">The sequence shown here is derived from an EMBL/GenBank/DDBJ whole genome shotgun (WGS) entry which is preliminary data.</text>
</comment>
<dbReference type="InterPro" id="IPR004358">
    <property type="entry name" value="Sig_transdc_His_kin-like_C"/>
</dbReference>
<dbReference type="AlphaFoldDB" id="A0A7Y8Y158"/>
<dbReference type="Gene3D" id="3.30.565.10">
    <property type="entry name" value="Histidine kinase-like ATPase, C-terminal domain"/>
    <property type="match status" value="1"/>
</dbReference>
<evidence type="ECO:0000256" key="4">
    <source>
        <dbReference type="ARBA" id="ARBA00022741"/>
    </source>
</evidence>
<keyword evidence="8" id="KW-1133">Transmembrane helix</keyword>
<dbReference type="Proteomes" id="UP000535020">
    <property type="component" value="Unassembled WGS sequence"/>
</dbReference>
<accession>A0A7Y8Y158</accession>
<gene>
    <name evidence="10" type="ORF">HZF10_00645</name>
</gene>
<dbReference type="InterPro" id="IPR036890">
    <property type="entry name" value="HATPase_C_sf"/>
</dbReference>
<dbReference type="PANTHER" id="PTHR42878">
    <property type="entry name" value="TWO-COMPONENT HISTIDINE KINASE"/>
    <property type="match status" value="1"/>
</dbReference>
<dbReference type="CDD" id="cd00075">
    <property type="entry name" value="HATPase"/>
    <property type="match status" value="1"/>
</dbReference>
<evidence type="ECO:0000256" key="1">
    <source>
        <dbReference type="ARBA" id="ARBA00000085"/>
    </source>
</evidence>
<evidence type="ECO:0000313" key="10">
    <source>
        <dbReference type="EMBL" id="NYA69410.1"/>
    </source>
</evidence>
<feature type="domain" description="Histidine kinase" evidence="9">
    <location>
        <begin position="100"/>
        <end position="319"/>
    </location>
</feature>
<dbReference type="EMBL" id="JACBJI010000001">
    <property type="protein sequence ID" value="NYA69410.1"/>
    <property type="molecule type" value="Genomic_DNA"/>
</dbReference>
<dbReference type="GO" id="GO:0005524">
    <property type="term" value="F:ATP binding"/>
    <property type="evidence" value="ECO:0007669"/>
    <property type="project" value="UniProtKB-KW"/>
</dbReference>
<dbReference type="GO" id="GO:0004673">
    <property type="term" value="F:protein histidine kinase activity"/>
    <property type="evidence" value="ECO:0007669"/>
    <property type="project" value="UniProtKB-EC"/>
</dbReference>
<keyword evidence="8" id="KW-0472">Membrane</keyword>
<dbReference type="InterPro" id="IPR005467">
    <property type="entry name" value="His_kinase_dom"/>
</dbReference>
<keyword evidence="3" id="KW-0808">Transferase</keyword>
<keyword evidence="7" id="KW-0902">Two-component regulatory system</keyword>
<evidence type="ECO:0000256" key="8">
    <source>
        <dbReference type="SAM" id="Phobius"/>
    </source>
</evidence>
<dbReference type="GO" id="GO:0030295">
    <property type="term" value="F:protein kinase activator activity"/>
    <property type="evidence" value="ECO:0007669"/>
    <property type="project" value="TreeGrafter"/>
</dbReference>
<organism evidence="10 11">
    <name type="scientific">Flavobacterium agri</name>
    <dbReference type="NCBI Taxonomy" id="2743471"/>
    <lineage>
        <taxon>Bacteria</taxon>
        <taxon>Pseudomonadati</taxon>
        <taxon>Bacteroidota</taxon>
        <taxon>Flavobacteriia</taxon>
        <taxon>Flavobacteriales</taxon>
        <taxon>Flavobacteriaceae</taxon>
        <taxon>Flavobacterium</taxon>
    </lineage>
</organism>
<evidence type="ECO:0000256" key="7">
    <source>
        <dbReference type="ARBA" id="ARBA00023012"/>
    </source>
</evidence>
<keyword evidence="5 10" id="KW-0418">Kinase</keyword>
<evidence type="ECO:0000256" key="5">
    <source>
        <dbReference type="ARBA" id="ARBA00022777"/>
    </source>
</evidence>
<evidence type="ECO:0000256" key="3">
    <source>
        <dbReference type="ARBA" id="ARBA00022679"/>
    </source>
</evidence>
<dbReference type="InterPro" id="IPR050351">
    <property type="entry name" value="BphY/WalK/GraS-like"/>
</dbReference>
<keyword evidence="8" id="KW-0812">Transmembrane</keyword>
<dbReference type="EC" id="2.7.13.3" evidence="2"/>
<protein>
    <recommendedName>
        <fullName evidence="2">histidine kinase</fullName>
        <ecNumber evidence="2">2.7.13.3</ecNumber>
    </recommendedName>
</protein>
<proteinExistence type="predicted"/>
<dbReference type="InterPro" id="IPR003594">
    <property type="entry name" value="HATPase_dom"/>
</dbReference>
<evidence type="ECO:0000313" key="11">
    <source>
        <dbReference type="Proteomes" id="UP000535020"/>
    </source>
</evidence>
<dbReference type="SMART" id="SM00387">
    <property type="entry name" value="HATPase_c"/>
    <property type="match status" value="1"/>
</dbReference>
<keyword evidence="4" id="KW-0547">Nucleotide-binding</keyword>
<dbReference type="SUPFAM" id="SSF55874">
    <property type="entry name" value="ATPase domain of HSP90 chaperone/DNA topoisomerase II/histidine kinase"/>
    <property type="match status" value="1"/>
</dbReference>
<keyword evidence="11" id="KW-1185">Reference proteome</keyword>
<sequence length="320" mass="36396">MIGLIFFVLFSNVREEPEIILLFTLVMTLLATAITLILLRRLTWPVRTAAHQLEEYRTKGIMPSLPRSYHDEAGILMANVQRTIEENHDMGSEKLDLIYLLSHDLRNFAVNSQALAKLIIEETENPSVNEYAGLIVDSTQQQFHFLENFIRLIKDEEEISRKVPVLRMFAISEILEILNKERGNELSKKALALVVDHNVSHIQLAVEFELLMRVLVNLLDNAIKFSQRGSCIRLNFHEDKVKTLISISDEGVGFDPDKADALFRKFTPMARKGTESEPSTGIGLYLCRKIIEKYEGKLLAESKGPNKGATFRILFATPEV</sequence>
<dbReference type="RefSeq" id="WP_176004228.1">
    <property type="nucleotide sequence ID" value="NZ_JABWMI010000001.1"/>
</dbReference>
<dbReference type="GO" id="GO:0000156">
    <property type="term" value="F:phosphorelay response regulator activity"/>
    <property type="evidence" value="ECO:0007669"/>
    <property type="project" value="TreeGrafter"/>
</dbReference>
<keyword evidence="6" id="KW-0067">ATP-binding</keyword>